<comment type="caution">
    <text evidence="2">The sequence shown here is derived from an EMBL/GenBank/DDBJ whole genome shotgun (WGS) entry which is preliminary data.</text>
</comment>
<reference evidence="2" key="1">
    <citation type="submission" date="2023-08" db="EMBL/GenBank/DDBJ databases">
        <title>Black Yeasts Isolated from many extreme environments.</title>
        <authorList>
            <person name="Coleine C."/>
            <person name="Stajich J.E."/>
            <person name="Selbmann L."/>
        </authorList>
    </citation>
    <scope>NUCLEOTIDE SEQUENCE</scope>
    <source>
        <strain evidence="2">CCFEE 5810</strain>
    </source>
</reference>
<feature type="region of interest" description="Disordered" evidence="1">
    <location>
        <begin position="113"/>
        <end position="225"/>
    </location>
</feature>
<organism evidence="2 3">
    <name type="scientific">Elasticomyces elasticus</name>
    <dbReference type="NCBI Taxonomy" id="574655"/>
    <lineage>
        <taxon>Eukaryota</taxon>
        <taxon>Fungi</taxon>
        <taxon>Dikarya</taxon>
        <taxon>Ascomycota</taxon>
        <taxon>Pezizomycotina</taxon>
        <taxon>Dothideomycetes</taxon>
        <taxon>Dothideomycetidae</taxon>
        <taxon>Mycosphaerellales</taxon>
        <taxon>Teratosphaeriaceae</taxon>
        <taxon>Elasticomyces</taxon>
    </lineage>
</organism>
<feature type="compositionally biased region" description="Basic and acidic residues" evidence="1">
    <location>
        <begin position="122"/>
        <end position="145"/>
    </location>
</feature>
<proteinExistence type="predicted"/>
<dbReference type="EMBL" id="JAVRQU010000005">
    <property type="protein sequence ID" value="KAK5703118.1"/>
    <property type="molecule type" value="Genomic_DNA"/>
</dbReference>
<feature type="region of interest" description="Disordered" evidence="1">
    <location>
        <begin position="1"/>
        <end position="92"/>
    </location>
</feature>
<dbReference type="Proteomes" id="UP001310594">
    <property type="component" value="Unassembled WGS sequence"/>
</dbReference>
<feature type="compositionally biased region" description="Polar residues" evidence="1">
    <location>
        <begin position="61"/>
        <end position="70"/>
    </location>
</feature>
<name>A0AAN7W8T9_9PEZI</name>
<evidence type="ECO:0000256" key="1">
    <source>
        <dbReference type="SAM" id="MobiDB-lite"/>
    </source>
</evidence>
<feature type="compositionally biased region" description="Basic residues" evidence="1">
    <location>
        <begin position="74"/>
        <end position="89"/>
    </location>
</feature>
<evidence type="ECO:0000313" key="3">
    <source>
        <dbReference type="Proteomes" id="UP001310594"/>
    </source>
</evidence>
<gene>
    <name evidence="2" type="ORF">LTR97_004067</name>
</gene>
<protein>
    <submittedName>
        <fullName evidence="2">Uncharacterized protein</fullName>
    </submittedName>
</protein>
<sequence length="250" mass="28190">MNARLTPAEIQAPAAPTAAPQLPAENQEDEHASDNEMSDCESHTSQASHDDTTSEYVPSESRASIASQDFEQSKRKRGKDKGKTVSRHGCRSDHAALCDGHWKACYAFDERDQDDEEMLPAVKEEDIVKEENIGEEEHIEEDHDAMGSLRMLSLEPRTELGRGSRSVTAVGDTDMEHPDENEQPQEDEQPHEEEQPQQDEQPQEDQQAPEVAADTQDVDSDDEEGLKLRLEVAELRLKVHLAERKRKRED</sequence>
<accession>A0AAN7W8T9</accession>
<dbReference type="AlphaFoldDB" id="A0AAN7W8T9"/>
<feature type="compositionally biased region" description="Low complexity" evidence="1">
    <location>
        <begin position="1"/>
        <end position="25"/>
    </location>
</feature>
<evidence type="ECO:0000313" key="2">
    <source>
        <dbReference type="EMBL" id="KAK5703118.1"/>
    </source>
</evidence>
<feature type="compositionally biased region" description="Acidic residues" evidence="1">
    <location>
        <begin position="181"/>
        <end position="203"/>
    </location>
</feature>